<evidence type="ECO:0000256" key="9">
    <source>
        <dbReference type="ARBA" id="ARBA00030750"/>
    </source>
</evidence>
<evidence type="ECO:0000313" key="13">
    <source>
        <dbReference type="EMBL" id="GHD61734.1"/>
    </source>
</evidence>
<organism evidence="13 14">
    <name type="scientific">Jeongeupia chitinilytica</name>
    <dbReference type="NCBI Taxonomy" id="1041641"/>
    <lineage>
        <taxon>Bacteria</taxon>
        <taxon>Pseudomonadati</taxon>
        <taxon>Pseudomonadota</taxon>
        <taxon>Betaproteobacteria</taxon>
        <taxon>Neisseriales</taxon>
        <taxon>Chitinibacteraceae</taxon>
        <taxon>Jeongeupia</taxon>
    </lineage>
</organism>
<feature type="transmembrane region" description="Helical" evidence="11">
    <location>
        <begin position="216"/>
        <end position="235"/>
    </location>
</feature>
<keyword evidence="5" id="KW-1003">Cell membrane</keyword>
<name>A0ABQ3H0S2_9NEIS</name>
<comment type="subcellular location">
    <subcellularLocation>
        <location evidence="10">Cell inner membrane</location>
        <topology evidence="10">Multi-pass membrane protein</topology>
    </subcellularLocation>
    <subcellularLocation>
        <location evidence="2">Cell membrane</location>
        <topology evidence="2">Multi-pass membrane protein</topology>
    </subcellularLocation>
</comment>
<dbReference type="EMBL" id="BMYO01000004">
    <property type="protein sequence ID" value="GHD61734.1"/>
    <property type="molecule type" value="Genomic_DNA"/>
</dbReference>
<dbReference type="Gene3D" id="1.20.81.30">
    <property type="entry name" value="Type II secretion system (T2SS), domain F"/>
    <property type="match status" value="2"/>
</dbReference>
<evidence type="ECO:0000256" key="2">
    <source>
        <dbReference type="ARBA" id="ARBA00004651"/>
    </source>
</evidence>
<dbReference type="PRINTS" id="PR00812">
    <property type="entry name" value="BCTERIALGSPF"/>
</dbReference>
<dbReference type="InterPro" id="IPR042094">
    <property type="entry name" value="T2SS_GspF_sf"/>
</dbReference>
<protein>
    <recommendedName>
        <fullName evidence="9">General secretion pathway protein F</fullName>
    </recommendedName>
</protein>
<feature type="transmembrane region" description="Helical" evidence="11">
    <location>
        <begin position="162"/>
        <end position="185"/>
    </location>
</feature>
<sequence>MQFRYRAVDNDGRIHLGTMDAANIADLELRLKRLSLSLIRARPALGPHALTARRIGRRELVTFCFHLEQLSRAGVPLLDGLTDLRDSSEHPRFRLVIAQLIEDIEGGKLFSQALAMHPRVFNPLFVNLVLAGEASGTLPVVLARLAESLKWQDELAAQARKVLAYPVFVMVVVLAVIAFLMSYLVPQMVEFMRSMNQTLSLNTRLLIGLSRMVLDYGWLLMAVPILPALLLPAWARRNAVLAERLDILKLNAPFVGPTLKKLSLARFADQFGLLYAAGVPILDALAICEGGVGNRGIAAALVRVRGLIREGVGIAASFEREQLFPPLVLRMVRIGEQTGGIDTGMRNVAYFFHRDVRESVSRIQGLVEPAMTVVLGLLLLWVMSAVLGPIFDTVGRLR</sequence>
<dbReference type="InterPro" id="IPR018076">
    <property type="entry name" value="T2SS_GspF_dom"/>
</dbReference>
<feature type="domain" description="Type II secretion system protein GspF" evidence="12">
    <location>
        <begin position="64"/>
        <end position="186"/>
    </location>
</feature>
<dbReference type="Proteomes" id="UP000604737">
    <property type="component" value="Unassembled WGS sequence"/>
</dbReference>
<evidence type="ECO:0000256" key="5">
    <source>
        <dbReference type="ARBA" id="ARBA00022475"/>
    </source>
</evidence>
<keyword evidence="4 10" id="KW-0813">Transport</keyword>
<reference evidence="14" key="1">
    <citation type="journal article" date="2019" name="Int. J. Syst. Evol. Microbiol.">
        <title>The Global Catalogue of Microorganisms (GCM) 10K type strain sequencing project: providing services to taxonomists for standard genome sequencing and annotation.</title>
        <authorList>
            <consortium name="The Broad Institute Genomics Platform"/>
            <consortium name="The Broad Institute Genome Sequencing Center for Infectious Disease"/>
            <person name="Wu L."/>
            <person name="Ma J."/>
        </authorList>
    </citation>
    <scope>NUCLEOTIDE SEQUENCE [LARGE SCALE GENOMIC DNA]</scope>
    <source>
        <strain evidence="14">KCTC 23701</strain>
    </source>
</reference>
<accession>A0ABQ3H0S2</accession>
<gene>
    <name evidence="13" type="ORF">GCM10007350_16540</name>
</gene>
<evidence type="ECO:0000256" key="7">
    <source>
        <dbReference type="ARBA" id="ARBA00022989"/>
    </source>
</evidence>
<evidence type="ECO:0000313" key="14">
    <source>
        <dbReference type="Proteomes" id="UP000604737"/>
    </source>
</evidence>
<evidence type="ECO:0000256" key="11">
    <source>
        <dbReference type="SAM" id="Phobius"/>
    </source>
</evidence>
<feature type="transmembrane region" description="Helical" evidence="11">
    <location>
        <begin position="370"/>
        <end position="391"/>
    </location>
</feature>
<keyword evidence="14" id="KW-1185">Reference proteome</keyword>
<dbReference type="PANTHER" id="PTHR30012">
    <property type="entry name" value="GENERAL SECRETION PATHWAY PROTEIN"/>
    <property type="match status" value="1"/>
</dbReference>
<feature type="domain" description="Type II secretion system protein GspF" evidence="12">
    <location>
        <begin position="267"/>
        <end position="388"/>
    </location>
</feature>
<dbReference type="PROSITE" id="PS00874">
    <property type="entry name" value="T2SP_F"/>
    <property type="match status" value="1"/>
</dbReference>
<evidence type="ECO:0000259" key="12">
    <source>
        <dbReference type="Pfam" id="PF00482"/>
    </source>
</evidence>
<evidence type="ECO:0000256" key="8">
    <source>
        <dbReference type="ARBA" id="ARBA00023136"/>
    </source>
</evidence>
<evidence type="ECO:0000256" key="4">
    <source>
        <dbReference type="ARBA" id="ARBA00022448"/>
    </source>
</evidence>
<keyword evidence="6 10" id="KW-0812">Transmembrane</keyword>
<dbReference type="InterPro" id="IPR003004">
    <property type="entry name" value="GspF/PilC"/>
</dbReference>
<comment type="function">
    <text evidence="1">Component of the type II secretion system inner membrane complex required for the energy-dependent secretion of extracellular factors such as proteases and toxins from the periplasm.</text>
</comment>
<dbReference type="InterPro" id="IPR001992">
    <property type="entry name" value="T2SS_GspF/T4SS_PilC_CS"/>
</dbReference>
<dbReference type="PANTHER" id="PTHR30012:SF0">
    <property type="entry name" value="TYPE II SECRETION SYSTEM PROTEIN F-RELATED"/>
    <property type="match status" value="1"/>
</dbReference>
<evidence type="ECO:0000256" key="3">
    <source>
        <dbReference type="ARBA" id="ARBA00005745"/>
    </source>
</evidence>
<comment type="similarity">
    <text evidence="3 10">Belongs to the GSP F family.</text>
</comment>
<comment type="caution">
    <text evidence="13">The sequence shown here is derived from an EMBL/GenBank/DDBJ whole genome shotgun (WGS) entry which is preliminary data.</text>
</comment>
<evidence type="ECO:0000256" key="10">
    <source>
        <dbReference type="RuleBase" id="RU003923"/>
    </source>
</evidence>
<evidence type="ECO:0000256" key="6">
    <source>
        <dbReference type="ARBA" id="ARBA00022692"/>
    </source>
</evidence>
<keyword evidence="8 11" id="KW-0472">Membrane</keyword>
<proteinExistence type="inferred from homology"/>
<evidence type="ECO:0000256" key="1">
    <source>
        <dbReference type="ARBA" id="ARBA00002684"/>
    </source>
</evidence>
<dbReference type="Pfam" id="PF00482">
    <property type="entry name" value="T2SSF"/>
    <property type="match status" value="2"/>
</dbReference>
<dbReference type="RefSeq" id="WP_189459829.1">
    <property type="nucleotide sequence ID" value="NZ_BMYO01000004.1"/>
</dbReference>
<keyword evidence="7 11" id="KW-1133">Transmembrane helix</keyword>